<organism evidence="1 2">
    <name type="scientific">Lasiodiplodia mahajangana</name>
    <dbReference type="NCBI Taxonomy" id="1108764"/>
    <lineage>
        <taxon>Eukaryota</taxon>
        <taxon>Fungi</taxon>
        <taxon>Dikarya</taxon>
        <taxon>Ascomycota</taxon>
        <taxon>Pezizomycotina</taxon>
        <taxon>Dothideomycetes</taxon>
        <taxon>Dothideomycetes incertae sedis</taxon>
        <taxon>Botryosphaeriales</taxon>
        <taxon>Botryosphaeriaceae</taxon>
        <taxon>Lasiodiplodia</taxon>
    </lineage>
</organism>
<evidence type="ECO:0000313" key="1">
    <source>
        <dbReference type="EMBL" id="KAJ8125750.1"/>
    </source>
</evidence>
<accession>A0ACC2JE60</accession>
<proteinExistence type="predicted"/>
<keyword evidence="2" id="KW-1185">Reference proteome</keyword>
<evidence type="ECO:0000313" key="2">
    <source>
        <dbReference type="Proteomes" id="UP001153332"/>
    </source>
</evidence>
<dbReference type="EMBL" id="JAPUUL010002194">
    <property type="protein sequence ID" value="KAJ8125750.1"/>
    <property type="molecule type" value="Genomic_DNA"/>
</dbReference>
<name>A0ACC2JE60_9PEZI</name>
<sequence length="669" mass="73810">MNVGDVITLPASFVYASLFNQSTEFFTWPPAPGRVLTVYPVLKSTYFHIHRSISGSLERYWTARARTVSVEHGSQVTHDVTPPPEPAPAMNILDLEIDIQIGEADDVPLNDGAAPRNRVADAGSRSPINFIAGALLWPGVCYGVGEFMRRVLPSRIINKPTFGPPTGLLQEHWGRSFVGGCLFVVLKDVFFLYVNTLMTYVLYEVEFSGVESPVFWELVYGPVVMRAREMGLAFEHQATTHTPNSTGLFGLNARDTFSSCNDSVEKAIEAASASEEIPGAVLCATDESGNFKYGKAFGKRSVRAGADQSPLRLDSVMWFASCTKVVTALAALQCCERGLLTLDGPIYDVLPEFRNLPIIKRFADDGHPVLEPHTKTLTLRRMLNHSSGIAYDETHPKLMAWHKWHRTLPNRCNAVEGRFSYPLVFEPGESWSYGAGVDWAGVAVERVNGGITLQRYFEENIFRKVGAHDVVFSSYMHTRPDLQVRVVDMSKRDPKNPKKIIRSNARPQHNERGGCFGGLGLFATPVDFLKVIRGILTTDQDQQLLSTKGAEEFFTPCLSERAKAALNAILTVEEARVGMGNIPASVTKNWALGGIVNEGDVPGGRNAGTMTWTGLPNLAWFVDRTSGLCGLYAGQLYPPGRLEGWRALWIIRTGNLRYVLKGFASAMTE</sequence>
<gene>
    <name evidence="1" type="ORF">O1611_g7889</name>
</gene>
<dbReference type="Proteomes" id="UP001153332">
    <property type="component" value="Unassembled WGS sequence"/>
</dbReference>
<protein>
    <submittedName>
        <fullName evidence="1">Uncharacterized protein</fullName>
    </submittedName>
</protein>
<comment type="caution">
    <text evidence="1">The sequence shown here is derived from an EMBL/GenBank/DDBJ whole genome shotgun (WGS) entry which is preliminary data.</text>
</comment>
<reference evidence="1" key="1">
    <citation type="submission" date="2022-12" db="EMBL/GenBank/DDBJ databases">
        <title>Genome Sequence of Lasiodiplodia mahajangana.</title>
        <authorList>
            <person name="Buettner E."/>
        </authorList>
    </citation>
    <scope>NUCLEOTIDE SEQUENCE</scope>
    <source>
        <strain evidence="1">VT137</strain>
    </source>
</reference>